<feature type="transmembrane region" description="Helical" evidence="11">
    <location>
        <begin position="16"/>
        <end position="36"/>
    </location>
</feature>
<feature type="transmembrane region" description="Helical" evidence="11">
    <location>
        <begin position="341"/>
        <end position="362"/>
    </location>
</feature>
<organism evidence="12 13">
    <name type="scientific">Clostridium beijerinckii</name>
    <name type="common">Clostridium MP</name>
    <dbReference type="NCBI Taxonomy" id="1520"/>
    <lineage>
        <taxon>Bacteria</taxon>
        <taxon>Bacillati</taxon>
        <taxon>Bacillota</taxon>
        <taxon>Clostridia</taxon>
        <taxon>Eubacteriales</taxon>
        <taxon>Clostridiaceae</taxon>
        <taxon>Clostridium</taxon>
    </lineage>
</organism>
<feature type="transmembrane region" description="Helical" evidence="11">
    <location>
        <begin position="146"/>
        <end position="178"/>
    </location>
</feature>
<dbReference type="GO" id="GO:0051301">
    <property type="term" value="P:cell division"/>
    <property type="evidence" value="ECO:0007669"/>
    <property type="project" value="InterPro"/>
</dbReference>
<evidence type="ECO:0000313" key="12">
    <source>
        <dbReference type="EMBL" id="AJH00403.1"/>
    </source>
</evidence>
<evidence type="ECO:0000256" key="5">
    <source>
        <dbReference type="ARBA" id="ARBA00022692"/>
    </source>
</evidence>
<keyword evidence="5 11" id="KW-0812">Transmembrane</keyword>
<dbReference type="GO" id="GO:0015648">
    <property type="term" value="F:lipid-linked peptidoglycan transporter activity"/>
    <property type="evidence" value="ECO:0007669"/>
    <property type="project" value="TreeGrafter"/>
</dbReference>
<keyword evidence="8 11" id="KW-1133">Transmembrane helix</keyword>
<feature type="transmembrane region" description="Helical" evidence="11">
    <location>
        <begin position="184"/>
        <end position="205"/>
    </location>
</feature>
<gene>
    <name evidence="12" type="ORF">LF65_03851</name>
</gene>
<feature type="transmembrane region" description="Helical" evidence="11">
    <location>
        <begin position="303"/>
        <end position="321"/>
    </location>
</feature>
<evidence type="ECO:0000256" key="8">
    <source>
        <dbReference type="ARBA" id="ARBA00022989"/>
    </source>
</evidence>
<evidence type="ECO:0000256" key="7">
    <source>
        <dbReference type="ARBA" id="ARBA00022984"/>
    </source>
</evidence>
<sequence length="372" mass="41307">MNKYLINSKLLKQLDITMFVTAIFITIFGIINIYSVTHIKFGFYYAELQMLWLIIGLAIVYFILVFDYNTIGGYAKLIYWAGVGLLLFNDITSKAVKGASSWIRIGNRAIEPGEFVKFGLILILAKKLDDLDGDINNPKNFLILSFYALIPMFLIVIQPNLGMTLICFFITLGIYFISGLNLKVLVAGFFSVVPLSLIIWFSDILKPYQRQRILVFLDPESYQQNAGFQLMQSITGIGAGGLIGSGFLKGVRASGGFIPEVHTDFIFSAVGEEWGFFGALFLIALYSILIYKMIKHAKESKDIIGRLICVGTASGFLFSIFQNIGMTIGIMPIAGITLPFMSYGGSSILVNFMSLGIVLNVGMRKSRLNFCS</sequence>
<accession>A0A0B5QQV9</accession>
<dbReference type="Pfam" id="PF01098">
    <property type="entry name" value="FTSW_RODA_SPOVE"/>
    <property type="match status" value="1"/>
</dbReference>
<dbReference type="GO" id="GO:0032153">
    <property type="term" value="C:cell division site"/>
    <property type="evidence" value="ECO:0007669"/>
    <property type="project" value="TreeGrafter"/>
</dbReference>
<keyword evidence="4" id="KW-0808">Transferase</keyword>
<evidence type="ECO:0000256" key="3">
    <source>
        <dbReference type="ARBA" id="ARBA00022676"/>
    </source>
</evidence>
<dbReference type="GO" id="GO:0009252">
    <property type="term" value="P:peptidoglycan biosynthetic process"/>
    <property type="evidence" value="ECO:0007669"/>
    <property type="project" value="UniProtKB-KW"/>
</dbReference>
<feature type="transmembrane region" description="Helical" evidence="11">
    <location>
        <begin position="43"/>
        <end position="65"/>
    </location>
</feature>
<dbReference type="InterPro" id="IPR018365">
    <property type="entry name" value="Cell_cycle_FtsW-rel_CS"/>
</dbReference>
<feature type="transmembrane region" description="Helical" evidence="11">
    <location>
        <begin position="71"/>
        <end position="88"/>
    </location>
</feature>
<keyword evidence="3" id="KW-0328">Glycosyltransferase</keyword>
<keyword evidence="10" id="KW-0961">Cell wall biogenesis/degradation</keyword>
<keyword evidence="2" id="KW-1003">Cell membrane</keyword>
<dbReference type="PANTHER" id="PTHR30474">
    <property type="entry name" value="CELL CYCLE PROTEIN"/>
    <property type="match status" value="1"/>
</dbReference>
<evidence type="ECO:0000256" key="4">
    <source>
        <dbReference type="ARBA" id="ARBA00022679"/>
    </source>
</evidence>
<evidence type="ECO:0000256" key="11">
    <source>
        <dbReference type="SAM" id="Phobius"/>
    </source>
</evidence>
<evidence type="ECO:0000256" key="10">
    <source>
        <dbReference type="ARBA" id="ARBA00023316"/>
    </source>
</evidence>
<dbReference type="InterPro" id="IPR001182">
    <property type="entry name" value="FtsW/RodA"/>
</dbReference>
<dbReference type="EMBL" id="CP010086">
    <property type="protein sequence ID" value="AJH00403.1"/>
    <property type="molecule type" value="Genomic_DNA"/>
</dbReference>
<dbReference type="Proteomes" id="UP000031866">
    <property type="component" value="Chromosome"/>
</dbReference>
<reference evidence="13" key="1">
    <citation type="submission" date="2014-12" db="EMBL/GenBank/DDBJ databases">
        <title>Genome sequence of Clostridium beijerinckii strain 59B.</title>
        <authorList>
            <person name="Little G.T."/>
            <person name="Minton N.P."/>
        </authorList>
    </citation>
    <scope>NUCLEOTIDE SEQUENCE [LARGE SCALE GENOMIC DNA]</scope>
    <source>
        <strain evidence="13">59B</strain>
    </source>
</reference>
<keyword evidence="9 11" id="KW-0472">Membrane</keyword>
<dbReference type="GO" id="GO:0005886">
    <property type="term" value="C:plasma membrane"/>
    <property type="evidence" value="ECO:0007669"/>
    <property type="project" value="TreeGrafter"/>
</dbReference>
<dbReference type="KEGG" id="cbei:LF65_03851"/>
<dbReference type="AlphaFoldDB" id="A0A0B5QQV9"/>
<name>A0A0B5QQV9_CLOBE</name>
<keyword evidence="6" id="KW-0133">Cell shape</keyword>
<dbReference type="OrthoDB" id="9812661at2"/>
<proteinExistence type="predicted"/>
<protein>
    <submittedName>
        <fullName evidence="12">Rod shape-determining protein RodA</fullName>
    </submittedName>
</protein>
<dbReference type="STRING" id="1520.LF65_03851"/>
<dbReference type="GO" id="GO:0008360">
    <property type="term" value="P:regulation of cell shape"/>
    <property type="evidence" value="ECO:0007669"/>
    <property type="project" value="UniProtKB-KW"/>
</dbReference>
<dbReference type="PROSITE" id="PS00428">
    <property type="entry name" value="FTSW_RODA_SPOVE"/>
    <property type="match status" value="1"/>
</dbReference>
<evidence type="ECO:0000256" key="6">
    <source>
        <dbReference type="ARBA" id="ARBA00022960"/>
    </source>
</evidence>
<keyword evidence="7" id="KW-0573">Peptidoglycan synthesis</keyword>
<dbReference type="GO" id="GO:0071555">
    <property type="term" value="P:cell wall organization"/>
    <property type="evidence" value="ECO:0007669"/>
    <property type="project" value="UniProtKB-KW"/>
</dbReference>
<dbReference type="GO" id="GO:0016757">
    <property type="term" value="F:glycosyltransferase activity"/>
    <property type="evidence" value="ECO:0007669"/>
    <property type="project" value="UniProtKB-KW"/>
</dbReference>
<dbReference type="RefSeq" id="WP_017210986.1">
    <property type="nucleotide sequence ID" value="NZ_CP010086.2"/>
</dbReference>
<evidence type="ECO:0000256" key="2">
    <source>
        <dbReference type="ARBA" id="ARBA00022475"/>
    </source>
</evidence>
<dbReference type="PANTHER" id="PTHR30474:SF1">
    <property type="entry name" value="PEPTIDOGLYCAN GLYCOSYLTRANSFERASE MRDB"/>
    <property type="match status" value="1"/>
</dbReference>
<feature type="transmembrane region" description="Helical" evidence="11">
    <location>
        <begin position="274"/>
        <end position="291"/>
    </location>
</feature>
<dbReference type="NCBIfam" id="TIGR02210">
    <property type="entry name" value="rodA_shape"/>
    <property type="match status" value="1"/>
</dbReference>
<evidence type="ECO:0000256" key="9">
    <source>
        <dbReference type="ARBA" id="ARBA00023136"/>
    </source>
</evidence>
<evidence type="ECO:0000313" key="13">
    <source>
        <dbReference type="Proteomes" id="UP000031866"/>
    </source>
</evidence>
<evidence type="ECO:0000256" key="1">
    <source>
        <dbReference type="ARBA" id="ARBA00004141"/>
    </source>
</evidence>
<dbReference type="InterPro" id="IPR011923">
    <property type="entry name" value="RodA/MrdB"/>
</dbReference>
<comment type="subcellular location">
    <subcellularLocation>
        <location evidence="1">Membrane</location>
        <topology evidence="1">Multi-pass membrane protein</topology>
    </subcellularLocation>
</comment>